<evidence type="ECO:0000313" key="2">
    <source>
        <dbReference type="EMBL" id="NHO67580.1"/>
    </source>
</evidence>
<keyword evidence="1" id="KW-0472">Membrane</keyword>
<feature type="transmembrane region" description="Helical" evidence="1">
    <location>
        <begin position="58"/>
        <end position="78"/>
    </location>
</feature>
<evidence type="ECO:0000313" key="3">
    <source>
        <dbReference type="Proteomes" id="UP000787472"/>
    </source>
</evidence>
<feature type="transmembrane region" description="Helical" evidence="1">
    <location>
        <begin position="90"/>
        <end position="113"/>
    </location>
</feature>
<dbReference type="EMBL" id="JAAONZ010000018">
    <property type="protein sequence ID" value="NHO67580.1"/>
    <property type="molecule type" value="Genomic_DNA"/>
</dbReference>
<name>A0A9E5MNN1_9GAMM</name>
<keyword evidence="1" id="KW-0812">Transmembrane</keyword>
<feature type="transmembrane region" description="Helical" evidence="1">
    <location>
        <begin position="33"/>
        <end position="51"/>
    </location>
</feature>
<reference evidence="2" key="1">
    <citation type="submission" date="2020-03" db="EMBL/GenBank/DDBJ databases">
        <authorList>
            <person name="Guo F."/>
        </authorList>
    </citation>
    <scope>NUCLEOTIDE SEQUENCE</scope>
    <source>
        <strain evidence="2">JCM 30134</strain>
    </source>
</reference>
<sequence length="119" mass="13051">MMMKTAGLLIHVVSLLVAVWTLAAMSEAWSGLYLWVVAPYLPPLVFAVNAVKGHAVSWVMSVTGVVSSLLGSIAYLSVYFSPQTDAQAGLVFVAIPLYQWVFLSIALLIHFLVKRNTRR</sequence>
<keyword evidence="1" id="KW-1133">Transmembrane helix</keyword>
<keyword evidence="3" id="KW-1185">Reference proteome</keyword>
<evidence type="ECO:0000256" key="1">
    <source>
        <dbReference type="SAM" id="Phobius"/>
    </source>
</evidence>
<proteinExistence type="predicted"/>
<comment type="caution">
    <text evidence="2">The sequence shown here is derived from an EMBL/GenBank/DDBJ whole genome shotgun (WGS) entry which is preliminary data.</text>
</comment>
<gene>
    <name evidence="2" type="ORF">G8770_18700</name>
</gene>
<protein>
    <submittedName>
        <fullName evidence="2">Uncharacterized protein</fullName>
    </submittedName>
</protein>
<accession>A0A9E5MNN1</accession>
<organism evidence="2 3">
    <name type="scientific">Pseudomaricurvus hydrocarbonicus</name>
    <dbReference type="NCBI Taxonomy" id="1470433"/>
    <lineage>
        <taxon>Bacteria</taxon>
        <taxon>Pseudomonadati</taxon>
        <taxon>Pseudomonadota</taxon>
        <taxon>Gammaproteobacteria</taxon>
        <taxon>Cellvibrionales</taxon>
        <taxon>Cellvibrionaceae</taxon>
        <taxon>Pseudomaricurvus</taxon>
    </lineage>
</organism>
<dbReference type="Proteomes" id="UP000787472">
    <property type="component" value="Unassembled WGS sequence"/>
</dbReference>
<dbReference type="AlphaFoldDB" id="A0A9E5MNN1"/>
<dbReference type="RefSeq" id="WP_167190539.1">
    <property type="nucleotide sequence ID" value="NZ_JAAONZ010000018.1"/>
</dbReference>